<dbReference type="Pfam" id="PF06050">
    <property type="entry name" value="HGD-D"/>
    <property type="match status" value="1"/>
</dbReference>
<dbReference type="InterPro" id="IPR010327">
    <property type="entry name" value="FldB/FldC_alpha/beta"/>
</dbReference>
<dbReference type="GO" id="GO:0016836">
    <property type="term" value="F:hydro-lyase activity"/>
    <property type="evidence" value="ECO:0007669"/>
    <property type="project" value="UniProtKB-ARBA"/>
</dbReference>
<dbReference type="PANTHER" id="PTHR30548">
    <property type="entry name" value="2-HYDROXYGLUTARYL-COA DEHYDRATASE, D-COMPONENT-RELATED"/>
    <property type="match status" value="1"/>
</dbReference>
<dbReference type="Gene3D" id="1.20.1270.370">
    <property type="match status" value="1"/>
</dbReference>
<reference evidence="3" key="1">
    <citation type="submission" date="2016-10" db="EMBL/GenBank/DDBJ databases">
        <authorList>
            <person name="Varghese N."/>
            <person name="Submissions S."/>
        </authorList>
    </citation>
    <scope>NUCLEOTIDE SEQUENCE [LARGE SCALE GENOMIC DNA]</scope>
    <source>
        <strain evidence="3">DSM 22619</strain>
    </source>
</reference>
<keyword evidence="3" id="KW-1185">Reference proteome</keyword>
<gene>
    <name evidence="2" type="ORF">SAMN04487824_10643</name>
</gene>
<proteinExistence type="inferred from homology"/>
<dbReference type="Gene3D" id="3.40.50.11900">
    <property type="match status" value="1"/>
</dbReference>
<protein>
    <submittedName>
        <fullName evidence="2">Benzoyl-CoA reductase/2-hydroxyglutaryl-CoA dehydratase subunit, BcrC/BadD/HgdB</fullName>
    </submittedName>
</protein>
<organism evidence="2 3">
    <name type="scientific">Parafannyhessea umbonata</name>
    <dbReference type="NCBI Taxonomy" id="604330"/>
    <lineage>
        <taxon>Bacteria</taxon>
        <taxon>Bacillati</taxon>
        <taxon>Actinomycetota</taxon>
        <taxon>Coriobacteriia</taxon>
        <taxon>Coriobacteriales</taxon>
        <taxon>Atopobiaceae</taxon>
        <taxon>Parafannyhessea</taxon>
    </lineage>
</organism>
<name>A0A1G6JZU4_9ACTN</name>
<dbReference type="AlphaFoldDB" id="A0A1G6JZU4"/>
<sequence length="389" mass="43355">MNGYEAMAHELPRSFDAYNDVRKANFLKVKEYKQSGGRIAGYLCSYAPLEVIDAAGVAAVGLCGTSDETVGAAEAVLPRGLCPLIKSTFGFAITEKCPYTYFSDLIVGETTCDGKKKMFELLNDTKPTYVLRLPNGHDRPYEFDAWYEEVRLFKEHLESLFDVRITDEKLRDAVRVRNRLRQARLDLAALQASRPAMARGTEIMSTLLSGTFFFDPIEFAQRIESQVTEYRKAYEDGARPVSPSAKRILFTGCPSGGLTKKVGETVESNGGSIVCLDDCTGERTNRMMIDPEAPDILRAISDRYLRINCSVMTPNAGRFEDLREMVEKYEVDGVIDNVLTGCHTFDVEASLVERACNEMGVPYLKLNTDYSTGDTGQLSTRISAFIEML</sequence>
<dbReference type="NCBIfam" id="NF040772">
    <property type="entry name" value="double_cubane"/>
    <property type="match status" value="1"/>
</dbReference>
<dbReference type="RefSeq" id="WP_256324485.1">
    <property type="nucleotide sequence ID" value="NZ_FMZL01000006.1"/>
</dbReference>
<dbReference type="STRING" id="604330.SAMN04489857_1447"/>
<evidence type="ECO:0000313" key="3">
    <source>
        <dbReference type="Proteomes" id="UP000198528"/>
    </source>
</evidence>
<dbReference type="EMBL" id="FMZL01000006">
    <property type="protein sequence ID" value="SDC24302.1"/>
    <property type="molecule type" value="Genomic_DNA"/>
</dbReference>
<evidence type="ECO:0000256" key="1">
    <source>
        <dbReference type="ARBA" id="ARBA00005806"/>
    </source>
</evidence>
<dbReference type="InterPro" id="IPR047678">
    <property type="entry name" value="YjiM-like"/>
</dbReference>
<dbReference type="Gene3D" id="3.40.50.11890">
    <property type="match status" value="1"/>
</dbReference>
<dbReference type="Proteomes" id="UP000198528">
    <property type="component" value="Unassembled WGS sequence"/>
</dbReference>
<dbReference type="PANTHER" id="PTHR30548:SF6">
    <property type="entry name" value="DEHYDRATASE SUBUNIT YJIM-RELATED"/>
    <property type="match status" value="1"/>
</dbReference>
<accession>A0A1G6JZU4</accession>
<evidence type="ECO:0000313" key="2">
    <source>
        <dbReference type="EMBL" id="SDC24302.1"/>
    </source>
</evidence>
<comment type="similarity">
    <text evidence="1">Belongs to the FldB/FldC dehydratase alpha/beta subunit family.</text>
</comment>